<reference evidence="1 2" key="1">
    <citation type="submission" date="2018-02" db="EMBL/GenBank/DDBJ databases">
        <title>The draft genome of Phyllobacterium sp. 1N-3.</title>
        <authorList>
            <person name="Liu L."/>
            <person name="Li L."/>
            <person name="Zhang X."/>
            <person name="Wang T."/>
            <person name="Liang L."/>
        </authorList>
    </citation>
    <scope>NUCLEOTIDE SEQUENCE [LARGE SCALE GENOMIC DNA]</scope>
    <source>
        <strain evidence="1 2">1N-3</strain>
    </source>
</reference>
<organism evidence="1 2">
    <name type="scientific">Phyllobacterium phragmitis</name>
    <dbReference type="NCBI Taxonomy" id="2670329"/>
    <lineage>
        <taxon>Bacteria</taxon>
        <taxon>Pseudomonadati</taxon>
        <taxon>Pseudomonadota</taxon>
        <taxon>Alphaproteobacteria</taxon>
        <taxon>Hyphomicrobiales</taxon>
        <taxon>Phyllobacteriaceae</taxon>
        <taxon>Phyllobacterium</taxon>
    </lineage>
</organism>
<dbReference type="AlphaFoldDB" id="A0A2S9IMQ3"/>
<gene>
    <name evidence="1" type="ORF">C5748_20085</name>
</gene>
<comment type="caution">
    <text evidence="1">The sequence shown here is derived from an EMBL/GenBank/DDBJ whole genome shotgun (WGS) entry which is preliminary data.</text>
</comment>
<keyword evidence="2" id="KW-1185">Reference proteome</keyword>
<protein>
    <submittedName>
        <fullName evidence="1">Uncharacterized protein</fullName>
    </submittedName>
</protein>
<dbReference type="RefSeq" id="WP_105743720.1">
    <property type="nucleotide sequence ID" value="NZ_PVBR01000017.1"/>
</dbReference>
<evidence type="ECO:0000313" key="1">
    <source>
        <dbReference type="EMBL" id="PRD41762.1"/>
    </source>
</evidence>
<proteinExistence type="predicted"/>
<evidence type="ECO:0000313" key="2">
    <source>
        <dbReference type="Proteomes" id="UP000239434"/>
    </source>
</evidence>
<sequence>MSITLPSAGVTPPSQTAYASSFEQRLNAAKSSQVLADYMKENGKSAINSGELSELANNAKGDVPSDVAAAAAYMVRHTDVYTAIETHDVAGADGLSGSWNFDWAAAGGLEGSSVEAIAAMTDAFDRAIGASAKITEITTEKKTEIDATKQRPQN</sequence>
<name>A0A2S9IMQ3_9HYPH</name>
<dbReference type="Proteomes" id="UP000239434">
    <property type="component" value="Unassembled WGS sequence"/>
</dbReference>
<dbReference type="EMBL" id="PVBR01000017">
    <property type="protein sequence ID" value="PRD41762.1"/>
    <property type="molecule type" value="Genomic_DNA"/>
</dbReference>
<accession>A0A2S9IMQ3</accession>